<evidence type="ECO:0000313" key="3">
    <source>
        <dbReference type="Proteomes" id="UP000320496"/>
    </source>
</evidence>
<dbReference type="PANTHER" id="PTHR19879:SF9">
    <property type="entry name" value="TRANSCRIPTION INITIATION FACTOR TFIID SUBUNIT 5"/>
    <property type="match status" value="1"/>
</dbReference>
<proteinExistence type="predicted"/>
<gene>
    <name evidence="2" type="ORF">Mal4_56430</name>
</gene>
<dbReference type="InterPro" id="IPR001680">
    <property type="entry name" value="WD40_rpt"/>
</dbReference>
<dbReference type="SUPFAM" id="SSF50998">
    <property type="entry name" value="Quinoprotein alcohol dehydrogenase-like"/>
    <property type="match status" value="1"/>
</dbReference>
<keyword evidence="1" id="KW-0853">WD repeat</keyword>
<evidence type="ECO:0000313" key="2">
    <source>
        <dbReference type="EMBL" id="QDU41277.1"/>
    </source>
</evidence>
<dbReference type="RefSeq" id="WP_145372517.1">
    <property type="nucleotide sequence ID" value="NZ_CP036275.1"/>
</dbReference>
<dbReference type="PROSITE" id="PS50294">
    <property type="entry name" value="WD_REPEATS_REGION"/>
    <property type="match status" value="2"/>
</dbReference>
<feature type="repeat" description="WD" evidence="1">
    <location>
        <begin position="473"/>
        <end position="507"/>
    </location>
</feature>
<name>A0A517ZFL9_9PLAN</name>
<sequence>MIFDLISDLENAFRALPEGHGRRQMLELLDEALRRDAEFLRLHPTSLFQSLWNVCIWYGNPAAESFEEPPIDALAVFGDSSSKDDVDSLLAPTHSVGSTTATLLHETLRGWLREKALLAEGMFWLRSLWPPGVPLGQGIRAVLDTPAPDFVKLSPDQRQLACCTRTGRIRLWDAGSHRPIRDVQLALPNTPFLEATIDSDDPLNVAFPDRLDELCLIQTFDWSPDSRSFVTGTNQGELLTWNCEGGPPTQVLKPVERIIAIDVSPLDGRLAIAYADGLIVVRKEPLAAHEQDPDSRRIPIPHTPWLEKDRAFGHSDLSLGWKLRGVKGPVSSLKYSPDGNWLAVASGHSLLVYRCVSWGREDDESGLDYHYQADITYVRSSAEDRPFEITSDQTVSSVAWSPDGSLLATASADGSFRILKTNEWSENYRYDRVSQGERSCCSWSPDGTHFVVGTNAGSLLLHSCESSSTAVITKAHEDAVTGTAWIGGTKRFLSVSSDRTLTVWDVEHFRRGAQYRSVTDQPVLGCHAVGDASARVAVTTSGKVQLWEFRGSGSTTVPCGRIIEEQEVALELGEPIHEVVVREHHWFCAGLTTIFHGAFDPTGAGRTLNRARAEDWNLLQQQITAMAWSPDGKKLAVGTRDGTVRLWNMQTGSDEVVSYALDNRIEAILWAAEVDVLFVKSAESYPEPARVYVLNARDVSLAGCIPETDASIEVSDWNWGEDIQDVALVGENLQLAILDNNGLRIYADGWDHPPKRVRLSGGSRLSSSVGGHAAVIGDRSLFRLSPYDSSKLFVIGRHSGGLSYFNGSMEFGPDGRVLYVFEPDGAPKIEVWDAEHRGARHGESRLAYSGDRRQILPTTDGELLLIKEERSVDYKTVSVRRVEDGSIIMSLSGRVDDIILSPDESTVLAMSVVEEDKFYWKHYELSSIDGSGRSYQFSDHACYGLSDLQRLLQPENDENAWRRISVDGTDREHSRVLHRHQHEHPRFVLRDLPDGAEVVAFPVDEIGTPIGFSYNRDELISVEDNGDVQSWGIEQGSLRRMALVGNVPRENLHWIRRMSEYELLVRYAKRYSANSTDRHSLEIQETTIRVHNLATCETVVEFTYKDSVGDGRGLGHGLGRYDDWSLSGVESVDVVDWKLLGWGRMRGISEETSSVLILEEQGIGIAFVNAPGQCAFSRRRPRVFIASDQEIHGYELLQFSASDTEMKIAAARSS</sequence>
<dbReference type="InterPro" id="IPR011047">
    <property type="entry name" value="Quinoprotein_ADH-like_sf"/>
</dbReference>
<dbReference type="PROSITE" id="PS50082">
    <property type="entry name" value="WD_REPEATS_2"/>
    <property type="match status" value="3"/>
</dbReference>
<dbReference type="Pfam" id="PF00400">
    <property type="entry name" value="WD40"/>
    <property type="match status" value="4"/>
</dbReference>
<reference evidence="2 3" key="1">
    <citation type="submission" date="2019-02" db="EMBL/GenBank/DDBJ databases">
        <title>Deep-cultivation of Planctomycetes and their phenomic and genomic characterization uncovers novel biology.</title>
        <authorList>
            <person name="Wiegand S."/>
            <person name="Jogler M."/>
            <person name="Boedeker C."/>
            <person name="Pinto D."/>
            <person name="Vollmers J."/>
            <person name="Rivas-Marin E."/>
            <person name="Kohn T."/>
            <person name="Peeters S.H."/>
            <person name="Heuer A."/>
            <person name="Rast P."/>
            <person name="Oberbeckmann S."/>
            <person name="Bunk B."/>
            <person name="Jeske O."/>
            <person name="Meyerdierks A."/>
            <person name="Storesund J.E."/>
            <person name="Kallscheuer N."/>
            <person name="Luecker S."/>
            <person name="Lage O.M."/>
            <person name="Pohl T."/>
            <person name="Merkel B.J."/>
            <person name="Hornburger P."/>
            <person name="Mueller R.-W."/>
            <person name="Bruemmer F."/>
            <person name="Labrenz M."/>
            <person name="Spormann A.M."/>
            <person name="Op den Camp H."/>
            <person name="Overmann J."/>
            <person name="Amann R."/>
            <person name="Jetten M.S.M."/>
            <person name="Mascher T."/>
            <person name="Medema M.H."/>
            <person name="Devos D.P."/>
            <person name="Kaster A.-K."/>
            <person name="Ovreas L."/>
            <person name="Rohde M."/>
            <person name="Galperin M.Y."/>
            <person name="Jogler C."/>
        </authorList>
    </citation>
    <scope>NUCLEOTIDE SEQUENCE [LARGE SCALE GENOMIC DNA]</scope>
    <source>
        <strain evidence="2 3">Mal4</strain>
    </source>
</reference>
<dbReference type="KEGG" id="mri:Mal4_56430"/>
<feature type="repeat" description="WD" evidence="1">
    <location>
        <begin position="623"/>
        <end position="657"/>
    </location>
</feature>
<dbReference type="OrthoDB" id="265875at2"/>
<dbReference type="InterPro" id="IPR015943">
    <property type="entry name" value="WD40/YVTN_repeat-like_dom_sf"/>
</dbReference>
<accession>A0A517ZFL9</accession>
<dbReference type="PANTHER" id="PTHR19879">
    <property type="entry name" value="TRANSCRIPTION INITIATION FACTOR TFIID"/>
    <property type="match status" value="1"/>
</dbReference>
<organism evidence="2 3">
    <name type="scientific">Maioricimonas rarisocia</name>
    <dbReference type="NCBI Taxonomy" id="2528026"/>
    <lineage>
        <taxon>Bacteria</taxon>
        <taxon>Pseudomonadati</taxon>
        <taxon>Planctomycetota</taxon>
        <taxon>Planctomycetia</taxon>
        <taxon>Planctomycetales</taxon>
        <taxon>Planctomycetaceae</taxon>
        <taxon>Maioricimonas</taxon>
    </lineage>
</organism>
<dbReference type="InterPro" id="IPR036322">
    <property type="entry name" value="WD40_repeat_dom_sf"/>
</dbReference>
<protein>
    <submittedName>
        <fullName evidence="2">Translocation protein TolB</fullName>
    </submittedName>
</protein>
<keyword evidence="3" id="KW-1185">Reference proteome</keyword>
<evidence type="ECO:0000256" key="1">
    <source>
        <dbReference type="PROSITE-ProRule" id="PRU00221"/>
    </source>
</evidence>
<dbReference type="Gene3D" id="2.130.10.10">
    <property type="entry name" value="YVTN repeat-like/Quinoprotein amine dehydrogenase"/>
    <property type="match status" value="3"/>
</dbReference>
<dbReference type="EMBL" id="CP036275">
    <property type="protein sequence ID" value="QDU41277.1"/>
    <property type="molecule type" value="Genomic_DNA"/>
</dbReference>
<feature type="repeat" description="WD" evidence="1">
    <location>
        <begin position="388"/>
        <end position="418"/>
    </location>
</feature>
<dbReference type="SMART" id="SM00320">
    <property type="entry name" value="WD40"/>
    <property type="match status" value="8"/>
</dbReference>
<dbReference type="Proteomes" id="UP000320496">
    <property type="component" value="Chromosome"/>
</dbReference>
<dbReference type="SUPFAM" id="SSF50978">
    <property type="entry name" value="WD40 repeat-like"/>
    <property type="match status" value="1"/>
</dbReference>
<dbReference type="AlphaFoldDB" id="A0A517ZFL9"/>